<evidence type="ECO:0000313" key="1">
    <source>
        <dbReference type="EMBL" id="KRM08109.1"/>
    </source>
</evidence>
<keyword evidence="2" id="KW-1185">Reference proteome</keyword>
<dbReference type="RefSeq" id="WP_057870621.1">
    <property type="nucleotide sequence ID" value="NZ_AZGB01000002.1"/>
</dbReference>
<protein>
    <submittedName>
        <fullName evidence="1">Uncharacterized protein</fullName>
    </submittedName>
</protein>
<dbReference type="GeneID" id="98317872"/>
<dbReference type="EMBL" id="AZGB01000002">
    <property type="protein sequence ID" value="KRM08109.1"/>
    <property type="molecule type" value="Genomic_DNA"/>
</dbReference>
<reference evidence="1 2" key="1">
    <citation type="journal article" date="2015" name="Genome Announc.">
        <title>Expanding the biotechnology potential of lactobacilli through comparative genomics of 213 strains and associated genera.</title>
        <authorList>
            <person name="Sun Z."/>
            <person name="Harris H.M."/>
            <person name="McCann A."/>
            <person name="Guo C."/>
            <person name="Argimon S."/>
            <person name="Zhang W."/>
            <person name="Yang X."/>
            <person name="Jeffery I.B."/>
            <person name="Cooney J.C."/>
            <person name="Kagawa T.F."/>
            <person name="Liu W."/>
            <person name="Song Y."/>
            <person name="Salvetti E."/>
            <person name="Wrobel A."/>
            <person name="Rasinkangas P."/>
            <person name="Parkhill J."/>
            <person name="Rea M.C."/>
            <person name="O'Sullivan O."/>
            <person name="Ritari J."/>
            <person name="Douillard F.P."/>
            <person name="Paul Ross R."/>
            <person name="Yang R."/>
            <person name="Briner A.E."/>
            <person name="Felis G.E."/>
            <person name="de Vos W.M."/>
            <person name="Barrangou R."/>
            <person name="Klaenhammer T.R."/>
            <person name="Caufield P.W."/>
            <person name="Cui Y."/>
            <person name="Zhang H."/>
            <person name="O'Toole P.W."/>
        </authorList>
    </citation>
    <scope>NUCLEOTIDE SEQUENCE [LARGE SCALE GENOMIC DNA]</scope>
    <source>
        <strain evidence="1 2">DSM 18630</strain>
    </source>
</reference>
<dbReference type="PATRIC" id="fig|1423750.3.peg.1839"/>
<dbReference type="OrthoDB" id="9944723at2"/>
<accession>A0A0R1VRQ1</accession>
<dbReference type="AlphaFoldDB" id="A0A0R1VRQ1"/>
<dbReference type="Gene3D" id="3.40.190.10">
    <property type="entry name" value="Periplasmic binding protein-like II"/>
    <property type="match status" value="2"/>
</dbReference>
<dbReference type="Proteomes" id="UP000051451">
    <property type="component" value="Unassembled WGS sequence"/>
</dbReference>
<dbReference type="SUPFAM" id="SSF53850">
    <property type="entry name" value="Periplasmic binding protein-like II"/>
    <property type="match status" value="1"/>
</dbReference>
<proteinExistence type="predicted"/>
<organism evidence="1 2">
    <name type="scientific">Liquorilactobacillus ghanensis DSM 18630</name>
    <dbReference type="NCBI Taxonomy" id="1423750"/>
    <lineage>
        <taxon>Bacteria</taxon>
        <taxon>Bacillati</taxon>
        <taxon>Bacillota</taxon>
        <taxon>Bacilli</taxon>
        <taxon>Lactobacillales</taxon>
        <taxon>Lactobacillaceae</taxon>
        <taxon>Liquorilactobacillus</taxon>
    </lineage>
</organism>
<gene>
    <name evidence="1" type="ORF">FC89_GL001794</name>
</gene>
<name>A0A0R1VRQ1_9LACO</name>
<dbReference type="STRING" id="1423750.FC89_GL001794"/>
<evidence type="ECO:0000313" key="2">
    <source>
        <dbReference type="Proteomes" id="UP000051451"/>
    </source>
</evidence>
<comment type="caution">
    <text evidence="1">The sequence shown here is derived from an EMBL/GenBank/DDBJ whole genome shotgun (WGS) entry which is preliminary data.</text>
</comment>
<sequence>MNKHAKQLTIAIIILALLSGSWLFFNHSSFANHPSSTNFKIGVVHETKNYTQRQQFAFNYHLAKKFKFAKHQTIIVTGTAQALKKQFRHHQLQLLLGVSSQQTTTSKINYLFLPNVLVVNQKHVTKDLTKYHHQLGLAHTALPSSLSDLHLKQKKYANEKKLLTAIDQSQIHAGIMSSLEYNYLTKKQPELLSTTETQAAFPPLTASVSGAMVDQKYRTTINNKFKKMQLNGQLAELSVKYFLQDYTQE</sequence>